<dbReference type="CTD" id="20205220"/>
<dbReference type="HOGENOM" id="CLU_883614_0_0_1"/>
<reference evidence="4" key="1">
    <citation type="submission" date="2012-12" db="EMBL/GenBank/DDBJ databases">
        <authorList>
            <person name="Hellsten U."/>
            <person name="Grimwood J."/>
            <person name="Chapman J.A."/>
            <person name="Shapiro H."/>
            <person name="Aerts A."/>
            <person name="Otillar R.P."/>
            <person name="Terry A.Y."/>
            <person name="Boore J.L."/>
            <person name="Simakov O."/>
            <person name="Marletaz F."/>
            <person name="Cho S.-J."/>
            <person name="Edsinger-Gonzales E."/>
            <person name="Havlak P."/>
            <person name="Kuo D.-H."/>
            <person name="Larsson T."/>
            <person name="Lv J."/>
            <person name="Arendt D."/>
            <person name="Savage R."/>
            <person name="Osoegawa K."/>
            <person name="de Jong P."/>
            <person name="Lindberg D.R."/>
            <person name="Seaver E.C."/>
            <person name="Weisblat D.A."/>
            <person name="Putnam N.H."/>
            <person name="Grigoriev I.V."/>
            <person name="Rokhsar D.S."/>
        </authorList>
    </citation>
    <scope>NUCLEOTIDE SEQUENCE</scope>
</reference>
<name>T1F8S1_HELRO</name>
<dbReference type="EMBL" id="AMQM01005128">
    <property type="status" value="NOT_ANNOTATED_CDS"/>
    <property type="molecule type" value="Genomic_DNA"/>
</dbReference>
<gene>
    <name evidence="3" type="primary">20205220</name>
    <name evidence="2" type="ORF">HELRODRAFT_175044</name>
</gene>
<organism evidence="3 4">
    <name type="scientific">Helobdella robusta</name>
    <name type="common">Californian leech</name>
    <dbReference type="NCBI Taxonomy" id="6412"/>
    <lineage>
        <taxon>Eukaryota</taxon>
        <taxon>Metazoa</taxon>
        <taxon>Spiralia</taxon>
        <taxon>Lophotrochozoa</taxon>
        <taxon>Annelida</taxon>
        <taxon>Clitellata</taxon>
        <taxon>Hirudinea</taxon>
        <taxon>Rhynchobdellida</taxon>
        <taxon>Glossiphoniidae</taxon>
        <taxon>Helobdella</taxon>
    </lineage>
</organism>
<reference evidence="2 4" key="2">
    <citation type="journal article" date="2013" name="Nature">
        <title>Insights into bilaterian evolution from three spiralian genomes.</title>
        <authorList>
            <person name="Simakov O."/>
            <person name="Marletaz F."/>
            <person name="Cho S.J."/>
            <person name="Edsinger-Gonzales E."/>
            <person name="Havlak P."/>
            <person name="Hellsten U."/>
            <person name="Kuo D.H."/>
            <person name="Larsson T."/>
            <person name="Lv J."/>
            <person name="Arendt D."/>
            <person name="Savage R."/>
            <person name="Osoegawa K."/>
            <person name="de Jong P."/>
            <person name="Grimwood J."/>
            <person name="Chapman J.A."/>
            <person name="Shapiro H."/>
            <person name="Aerts A."/>
            <person name="Otillar R.P."/>
            <person name="Terry A.Y."/>
            <person name="Boore J.L."/>
            <person name="Grigoriev I.V."/>
            <person name="Lindberg D.R."/>
            <person name="Seaver E.C."/>
            <person name="Weisblat D.A."/>
            <person name="Putnam N.H."/>
            <person name="Rokhsar D.S."/>
        </authorList>
    </citation>
    <scope>NUCLEOTIDE SEQUENCE</scope>
</reference>
<dbReference type="EMBL" id="KB096830">
    <property type="protein sequence ID" value="ESO01020.1"/>
    <property type="molecule type" value="Genomic_DNA"/>
</dbReference>
<dbReference type="AlphaFoldDB" id="T1F8S1"/>
<dbReference type="GeneID" id="20205220"/>
<proteinExistence type="predicted"/>
<dbReference type="Proteomes" id="UP000015101">
    <property type="component" value="Unassembled WGS sequence"/>
</dbReference>
<evidence type="ECO:0000313" key="3">
    <source>
        <dbReference type="EnsemblMetazoa" id="HelroP175044"/>
    </source>
</evidence>
<protein>
    <recommendedName>
        <fullName evidence="5">SUEL-type lectin domain-containing protein</fullName>
    </recommendedName>
</protein>
<accession>T1F8S1</accession>
<feature type="signal peptide" evidence="1">
    <location>
        <begin position="1"/>
        <end position="19"/>
    </location>
</feature>
<reference evidence="3" key="3">
    <citation type="submission" date="2015-06" db="UniProtKB">
        <authorList>
            <consortium name="EnsemblMetazoa"/>
        </authorList>
    </citation>
    <scope>IDENTIFICATION</scope>
</reference>
<keyword evidence="1" id="KW-0732">Signal</keyword>
<dbReference type="InParanoid" id="T1F8S1"/>
<evidence type="ECO:0008006" key="5">
    <source>
        <dbReference type="Google" id="ProtNLM"/>
    </source>
</evidence>
<dbReference type="KEGG" id="hro:HELRODRAFT_175044"/>
<evidence type="ECO:0000313" key="4">
    <source>
        <dbReference type="Proteomes" id="UP000015101"/>
    </source>
</evidence>
<feature type="chain" id="PRO_5010980397" description="SUEL-type lectin domain-containing protein" evidence="1">
    <location>
        <begin position="20"/>
        <end position="315"/>
    </location>
</feature>
<evidence type="ECO:0000256" key="1">
    <source>
        <dbReference type="SAM" id="SignalP"/>
    </source>
</evidence>
<evidence type="ECO:0000313" key="2">
    <source>
        <dbReference type="EMBL" id="ESO01020.1"/>
    </source>
</evidence>
<dbReference type="RefSeq" id="XP_009020732.1">
    <property type="nucleotide sequence ID" value="XM_009022484.1"/>
</dbReference>
<keyword evidence="4" id="KW-1185">Reference proteome</keyword>
<sequence length="315" mass="36389">MLGIIIVYTIALFHHLSDGMRLSPVVISCQNSMVIDQLRLIAMNGALEEVKVTCQFKKNLAAKLKASCSGQNMCKVYTLVTEKFWSNDYKDKSCSGVSNWKVDFDCISDVKSTHNLKSRLDKNRPQHFYLKRNRSEGIVPPNEASVLSGDQIKFNTVNISNAGEVDKKIFRRNLTDHERDNKVERQKRDEDDDEVFKNLFQLYFTNSFRYINYLKRYEVKRLFAGLNEHHEKAAWSKVFCPTSDSQVTNDNRTMALLNATLSELLQLYKQKEQVQVNMNKMMLLKSLNEIECVQNSVLSDDRQCLADPSLVHKRV</sequence>
<dbReference type="EnsemblMetazoa" id="HelroT175044">
    <property type="protein sequence ID" value="HelroP175044"/>
    <property type="gene ID" value="HelroG175044"/>
</dbReference>